<dbReference type="InterPro" id="IPR023299">
    <property type="entry name" value="ATPase_P-typ_cyto_dom_N"/>
</dbReference>
<keyword evidence="6 15" id="KW-0812">Transmembrane</keyword>
<dbReference type="GO" id="GO:0016887">
    <property type="term" value="F:ATP hydrolysis activity"/>
    <property type="evidence" value="ECO:0007669"/>
    <property type="project" value="InterPro"/>
</dbReference>
<keyword evidence="13" id="KW-0406">Ion transport</keyword>
<keyword evidence="14 15" id="KW-0472">Membrane</keyword>
<dbReference type="RefSeq" id="WP_114693886.1">
    <property type="nucleotide sequence ID" value="NZ_QQOH01000001.1"/>
</dbReference>
<evidence type="ECO:0000256" key="12">
    <source>
        <dbReference type="ARBA" id="ARBA00022989"/>
    </source>
</evidence>
<feature type="transmembrane region" description="Helical" evidence="15">
    <location>
        <begin position="441"/>
        <end position="462"/>
    </location>
</feature>
<keyword evidence="3" id="KW-0813">Transport</keyword>
<dbReference type="SUPFAM" id="SSF81665">
    <property type="entry name" value="Calcium ATPase, transmembrane domain M"/>
    <property type="match status" value="1"/>
</dbReference>
<dbReference type="NCBIfam" id="TIGR01494">
    <property type="entry name" value="ATPase_P-type"/>
    <property type="match status" value="2"/>
</dbReference>
<dbReference type="GO" id="GO:0005886">
    <property type="term" value="C:plasma membrane"/>
    <property type="evidence" value="ECO:0007669"/>
    <property type="project" value="UniProtKB-SubCell"/>
</dbReference>
<evidence type="ECO:0000256" key="9">
    <source>
        <dbReference type="ARBA" id="ARBA00022840"/>
    </source>
</evidence>
<dbReference type="InterPro" id="IPR036412">
    <property type="entry name" value="HAD-like_sf"/>
</dbReference>
<evidence type="ECO:0000256" key="13">
    <source>
        <dbReference type="ARBA" id="ARBA00023065"/>
    </source>
</evidence>
<dbReference type="Pfam" id="PF12156">
    <property type="entry name" value="ATPase-cat_bd"/>
    <property type="match status" value="1"/>
</dbReference>
<sequence>MTESSTLSRQAESSADAVEPCYHCQLPLPANEIVDGLIDGQRQQFCCQGCRSVAETIHGAGLGGFYDRILEGEQLAPPPELTDALAMYDLEEVQQEFVATGQDASEVHLLVEGVHCAACVWLIENSLRRQPGIEEARVNLSGRKLKVLWDRSRLPLSRMLELLGTLGYKAVPYDPNSAEDSFKKQNRHLLFRMGFAAFAMMNLMWISIALYTGADQGEFRGLFHWVGLALATPTLIYSGYPFFRGAWFSIRNLSPNMDLPIAIGVTITYLYSTYVTFTGSVVGEVYFDTVVNFLFVILVGRYLEAMSKRKALASTQRLLDLQPKVATRLTAGPDGDESELVAIRAIKKGDRVLVKPGERIPVDGIVLEGSSQLDEAMLTGESIPVTKGVGAQVNTGTLNGSGTLVIQVTGLLGESALGQIIHLVEDAQSSRAPIQRLADRVVPWFVMVTLSLALASFIWWWGAGIEQALMVATSVLIITCPCALGMATPMSIAVASGLGARHGILVKNGEVLERLSAIRHFVFDKTGTLTEGRMQLSALVTSNQYWQPDQKVAMDTETAALLRQVAEIEKLSEHPIAAAIVSCAEQQELKPRAISAEQFSSFPGQGVVGVVDGHRWLIGTPDWLRQQQVESNARLEQAATEMDRRGISSIRVACDGRELALIALEDRIREGAKELIDRLKAQGAEITLLSGDRRQTAEAVAEQLGGMEVIAEVLPQDKDRTIAEIQARGHEVVMVGDGVNDAPSLVRADVGIALGSGTDVSIASADIVLLSNDLARVDQAAQLSQRTLRTVRQNIGLSLAYNSIMVPLAMMGLVTPLVAAIFMPISSLTVIGNAARISTLFRRKKA</sequence>
<dbReference type="GO" id="GO:0055070">
    <property type="term" value="P:copper ion homeostasis"/>
    <property type="evidence" value="ECO:0007669"/>
    <property type="project" value="TreeGrafter"/>
</dbReference>
<dbReference type="SFLD" id="SFLDS00003">
    <property type="entry name" value="Haloacid_Dehalogenase"/>
    <property type="match status" value="1"/>
</dbReference>
<dbReference type="OrthoDB" id="9814270at2"/>
<evidence type="ECO:0000256" key="10">
    <source>
        <dbReference type="ARBA" id="ARBA00022842"/>
    </source>
</evidence>
<keyword evidence="12 15" id="KW-1133">Transmembrane helix</keyword>
<keyword evidence="18" id="KW-1185">Reference proteome</keyword>
<name>A0A369WRX2_9GAMM</name>
<gene>
    <name evidence="17" type="ORF">DV711_01550</name>
</gene>
<evidence type="ECO:0000256" key="6">
    <source>
        <dbReference type="ARBA" id="ARBA00022692"/>
    </source>
</evidence>
<reference evidence="17 18" key="1">
    <citation type="submission" date="2018-07" db="EMBL/GenBank/DDBJ databases">
        <title>Motiliproteus coralliicola sp. nov., a bacterium isolated from Coral.</title>
        <authorList>
            <person name="Wang G."/>
        </authorList>
    </citation>
    <scope>NUCLEOTIDE SEQUENCE [LARGE SCALE GENOMIC DNA]</scope>
    <source>
        <strain evidence="17 18">C34</strain>
    </source>
</reference>
<keyword evidence="8 15" id="KW-0547">Nucleotide-binding</keyword>
<dbReference type="InterPro" id="IPR018303">
    <property type="entry name" value="ATPase_P-typ_P_site"/>
</dbReference>
<comment type="caution">
    <text evidence="17">The sequence shown here is derived from an EMBL/GenBank/DDBJ whole genome shotgun (WGS) entry which is preliminary data.</text>
</comment>
<dbReference type="EMBL" id="QQOH01000001">
    <property type="protein sequence ID" value="RDE24301.1"/>
    <property type="molecule type" value="Genomic_DNA"/>
</dbReference>
<proteinExistence type="inferred from homology"/>
<keyword evidence="5" id="KW-0597">Phosphoprotein</keyword>
<feature type="transmembrane region" description="Helical" evidence="15">
    <location>
        <begin position="820"/>
        <end position="841"/>
    </location>
</feature>
<dbReference type="InterPro" id="IPR006121">
    <property type="entry name" value="HMA_dom"/>
</dbReference>
<feature type="transmembrane region" description="Helical" evidence="15">
    <location>
        <begin position="189"/>
        <end position="210"/>
    </location>
</feature>
<dbReference type="Proteomes" id="UP000253769">
    <property type="component" value="Unassembled WGS sequence"/>
</dbReference>
<feature type="transmembrane region" description="Helical" evidence="15">
    <location>
        <begin position="222"/>
        <end position="240"/>
    </location>
</feature>
<dbReference type="SFLD" id="SFLDF00027">
    <property type="entry name" value="p-type_atpase"/>
    <property type="match status" value="1"/>
</dbReference>
<evidence type="ECO:0000313" key="17">
    <source>
        <dbReference type="EMBL" id="RDE24301.1"/>
    </source>
</evidence>
<dbReference type="AlphaFoldDB" id="A0A369WRX2"/>
<dbReference type="InterPro" id="IPR023214">
    <property type="entry name" value="HAD_sf"/>
</dbReference>
<dbReference type="InterPro" id="IPR008250">
    <property type="entry name" value="ATPase_P-typ_transduc_dom_A_sf"/>
</dbReference>
<keyword evidence="4 15" id="KW-1003">Cell membrane</keyword>
<evidence type="ECO:0000256" key="5">
    <source>
        <dbReference type="ARBA" id="ARBA00022553"/>
    </source>
</evidence>
<evidence type="ECO:0000256" key="7">
    <source>
        <dbReference type="ARBA" id="ARBA00022723"/>
    </source>
</evidence>
<dbReference type="Gene3D" id="3.40.50.1000">
    <property type="entry name" value="HAD superfamily/HAD-like"/>
    <property type="match status" value="1"/>
</dbReference>
<feature type="transmembrane region" description="Helical" evidence="15">
    <location>
        <begin position="795"/>
        <end position="814"/>
    </location>
</feature>
<dbReference type="InterPro" id="IPR023298">
    <property type="entry name" value="ATPase_P-typ_TM_dom_sf"/>
</dbReference>
<evidence type="ECO:0000259" key="16">
    <source>
        <dbReference type="PROSITE" id="PS50846"/>
    </source>
</evidence>
<dbReference type="Pfam" id="PF00403">
    <property type="entry name" value="HMA"/>
    <property type="match status" value="1"/>
</dbReference>
<dbReference type="PROSITE" id="PS01229">
    <property type="entry name" value="COF_2"/>
    <property type="match status" value="1"/>
</dbReference>
<dbReference type="InterPro" id="IPR021993">
    <property type="entry name" value="ATPase-cat-bd"/>
</dbReference>
<dbReference type="InterPro" id="IPR017969">
    <property type="entry name" value="Heavy-metal-associated_CS"/>
</dbReference>
<evidence type="ECO:0000256" key="8">
    <source>
        <dbReference type="ARBA" id="ARBA00022741"/>
    </source>
</evidence>
<dbReference type="InterPro" id="IPR044492">
    <property type="entry name" value="P_typ_ATPase_HD_dom"/>
</dbReference>
<dbReference type="NCBIfam" id="TIGR01511">
    <property type="entry name" value="ATPase-IB1_Cu"/>
    <property type="match status" value="1"/>
</dbReference>
<dbReference type="SUPFAM" id="SSF81653">
    <property type="entry name" value="Calcium ATPase, transduction domain A"/>
    <property type="match status" value="1"/>
</dbReference>
<organism evidence="17 18">
    <name type="scientific">Motiliproteus coralliicola</name>
    <dbReference type="NCBI Taxonomy" id="2283196"/>
    <lineage>
        <taxon>Bacteria</taxon>
        <taxon>Pseudomonadati</taxon>
        <taxon>Pseudomonadota</taxon>
        <taxon>Gammaproteobacteria</taxon>
        <taxon>Oceanospirillales</taxon>
        <taxon>Oceanospirillaceae</taxon>
        <taxon>Motiliproteus</taxon>
    </lineage>
</organism>
<dbReference type="SFLD" id="SFLDG00002">
    <property type="entry name" value="C1.7:_P-type_atpase_like"/>
    <property type="match status" value="1"/>
</dbReference>
<dbReference type="InterPro" id="IPR001757">
    <property type="entry name" value="P_typ_ATPase"/>
</dbReference>
<dbReference type="PRINTS" id="PR00119">
    <property type="entry name" value="CATATPASE"/>
</dbReference>
<feature type="transmembrane region" description="Helical" evidence="15">
    <location>
        <begin position="468"/>
        <end position="487"/>
    </location>
</feature>
<evidence type="ECO:0000256" key="4">
    <source>
        <dbReference type="ARBA" id="ARBA00022475"/>
    </source>
</evidence>
<comment type="subcellular location">
    <subcellularLocation>
        <location evidence="1">Cell membrane</location>
        <topology evidence="1">Multi-pass membrane protein</topology>
    </subcellularLocation>
</comment>
<feature type="transmembrane region" description="Helical" evidence="15">
    <location>
        <begin position="285"/>
        <end position="303"/>
    </location>
</feature>
<dbReference type="Gene3D" id="3.30.70.100">
    <property type="match status" value="1"/>
</dbReference>
<evidence type="ECO:0000256" key="14">
    <source>
        <dbReference type="ARBA" id="ARBA00023136"/>
    </source>
</evidence>
<keyword evidence="10" id="KW-0460">Magnesium</keyword>
<dbReference type="SUPFAM" id="SSF55008">
    <property type="entry name" value="HMA, heavy metal-associated domain"/>
    <property type="match status" value="1"/>
</dbReference>
<evidence type="ECO:0000256" key="1">
    <source>
        <dbReference type="ARBA" id="ARBA00004651"/>
    </source>
</evidence>
<keyword evidence="11" id="KW-1278">Translocase</keyword>
<dbReference type="PROSITE" id="PS50846">
    <property type="entry name" value="HMA_2"/>
    <property type="match status" value="1"/>
</dbReference>
<dbReference type="GO" id="GO:0005524">
    <property type="term" value="F:ATP binding"/>
    <property type="evidence" value="ECO:0007669"/>
    <property type="project" value="UniProtKB-UniRule"/>
</dbReference>
<dbReference type="PRINTS" id="PR00943">
    <property type="entry name" value="CUATPASE"/>
</dbReference>
<keyword evidence="7 15" id="KW-0479">Metal-binding</keyword>
<dbReference type="PANTHER" id="PTHR43520:SF5">
    <property type="entry name" value="CATION-TRANSPORTING P-TYPE ATPASE-RELATED"/>
    <property type="match status" value="1"/>
</dbReference>
<keyword evidence="9 15" id="KW-0067">ATP-binding</keyword>
<dbReference type="InterPro" id="IPR059000">
    <property type="entry name" value="ATPase_P-type_domA"/>
</dbReference>
<dbReference type="Pfam" id="PF00702">
    <property type="entry name" value="Hydrolase"/>
    <property type="match status" value="1"/>
</dbReference>
<feature type="domain" description="HMA" evidence="16">
    <location>
        <begin position="105"/>
        <end position="171"/>
    </location>
</feature>
<evidence type="ECO:0000256" key="11">
    <source>
        <dbReference type="ARBA" id="ARBA00022967"/>
    </source>
</evidence>
<protein>
    <submittedName>
        <fullName evidence="17">Heavy metal translocating P-type ATPase</fullName>
    </submittedName>
</protein>
<dbReference type="GO" id="GO:0005507">
    <property type="term" value="F:copper ion binding"/>
    <property type="evidence" value="ECO:0007669"/>
    <property type="project" value="TreeGrafter"/>
</dbReference>
<dbReference type="SUPFAM" id="SSF56784">
    <property type="entry name" value="HAD-like"/>
    <property type="match status" value="1"/>
</dbReference>
<dbReference type="CDD" id="cd02094">
    <property type="entry name" value="P-type_ATPase_Cu-like"/>
    <property type="match status" value="1"/>
</dbReference>
<evidence type="ECO:0000313" key="18">
    <source>
        <dbReference type="Proteomes" id="UP000253769"/>
    </source>
</evidence>
<dbReference type="Gene3D" id="3.40.1110.10">
    <property type="entry name" value="Calcium-transporting ATPase, cytoplasmic domain N"/>
    <property type="match status" value="1"/>
</dbReference>
<dbReference type="GO" id="GO:0043682">
    <property type="term" value="F:P-type divalent copper transporter activity"/>
    <property type="evidence" value="ECO:0007669"/>
    <property type="project" value="TreeGrafter"/>
</dbReference>
<evidence type="ECO:0000256" key="15">
    <source>
        <dbReference type="RuleBase" id="RU362081"/>
    </source>
</evidence>
<evidence type="ECO:0000256" key="3">
    <source>
        <dbReference type="ARBA" id="ARBA00022448"/>
    </source>
</evidence>
<dbReference type="Gene3D" id="2.70.150.10">
    <property type="entry name" value="Calcium-transporting ATPase, cytoplasmic transduction domain A"/>
    <property type="match status" value="1"/>
</dbReference>
<dbReference type="InterPro" id="IPR027256">
    <property type="entry name" value="P-typ_ATPase_IB"/>
</dbReference>
<dbReference type="PANTHER" id="PTHR43520">
    <property type="entry name" value="ATP7, ISOFORM B"/>
    <property type="match status" value="1"/>
</dbReference>
<dbReference type="CDD" id="cd00371">
    <property type="entry name" value="HMA"/>
    <property type="match status" value="1"/>
</dbReference>
<feature type="transmembrane region" description="Helical" evidence="15">
    <location>
        <begin position="261"/>
        <end position="279"/>
    </location>
</feature>
<dbReference type="NCBIfam" id="TIGR01525">
    <property type="entry name" value="ATPase-IB_hvy"/>
    <property type="match status" value="1"/>
</dbReference>
<dbReference type="InterPro" id="IPR036163">
    <property type="entry name" value="HMA_dom_sf"/>
</dbReference>
<evidence type="ECO:0000256" key="2">
    <source>
        <dbReference type="ARBA" id="ARBA00006024"/>
    </source>
</evidence>
<dbReference type="Pfam" id="PF00122">
    <property type="entry name" value="E1-E2_ATPase"/>
    <property type="match status" value="1"/>
</dbReference>
<dbReference type="PROSITE" id="PS01047">
    <property type="entry name" value="HMA_1"/>
    <property type="match status" value="1"/>
</dbReference>
<comment type="similarity">
    <text evidence="2 15">Belongs to the cation transport ATPase (P-type) (TC 3.A.3) family. Type IB subfamily.</text>
</comment>
<accession>A0A369WRX2</accession>
<dbReference type="FunFam" id="2.70.150.10:FF:000002">
    <property type="entry name" value="Copper-transporting ATPase 1, putative"/>
    <property type="match status" value="1"/>
</dbReference>
<dbReference type="PROSITE" id="PS00154">
    <property type="entry name" value="ATPASE_E1_E2"/>
    <property type="match status" value="1"/>
</dbReference>